<name>A0A8T0MQN1_PANVG</name>
<evidence type="ECO:0000313" key="2">
    <source>
        <dbReference type="EMBL" id="KAG2537066.1"/>
    </source>
</evidence>
<comment type="caution">
    <text evidence="2">The sequence shown here is derived from an EMBL/GenBank/DDBJ whole genome shotgun (WGS) entry which is preliminary data.</text>
</comment>
<dbReference type="EMBL" id="CM029054">
    <property type="protein sequence ID" value="KAG2537066.1"/>
    <property type="molecule type" value="Genomic_DNA"/>
</dbReference>
<protein>
    <submittedName>
        <fullName evidence="2">Uncharacterized protein</fullName>
    </submittedName>
</protein>
<keyword evidence="3" id="KW-1185">Reference proteome</keyword>
<feature type="region of interest" description="Disordered" evidence="1">
    <location>
        <begin position="130"/>
        <end position="149"/>
    </location>
</feature>
<evidence type="ECO:0000256" key="1">
    <source>
        <dbReference type="SAM" id="MobiDB-lite"/>
    </source>
</evidence>
<dbReference type="Proteomes" id="UP000823388">
    <property type="component" value="Chromosome 9N"/>
</dbReference>
<feature type="compositionally biased region" description="Low complexity" evidence="1">
    <location>
        <begin position="85"/>
        <end position="97"/>
    </location>
</feature>
<evidence type="ECO:0000313" key="3">
    <source>
        <dbReference type="Proteomes" id="UP000823388"/>
    </source>
</evidence>
<proteinExistence type="predicted"/>
<sequence length="149" mass="15666">MPSEFFLPLLPLPSRLLRSPVRIARAVLLTAAPACSALGPRPARPRAAPHPRPHAPSPHSPPRAALRARSGRPTRRPSEGAVEEALAPAGRHAGPARARSRRRPGACGRSSSSICSLLASWSWSLDLSADSRDGEATAPTEAASEARAE</sequence>
<feature type="compositionally biased region" description="Basic residues" evidence="1">
    <location>
        <begin position="43"/>
        <end position="53"/>
    </location>
</feature>
<dbReference type="AlphaFoldDB" id="A0A8T0MQN1"/>
<reference evidence="2" key="1">
    <citation type="submission" date="2020-05" db="EMBL/GenBank/DDBJ databases">
        <title>WGS assembly of Panicum virgatum.</title>
        <authorList>
            <person name="Lovell J.T."/>
            <person name="Jenkins J."/>
            <person name="Shu S."/>
            <person name="Juenger T.E."/>
            <person name="Schmutz J."/>
        </authorList>
    </citation>
    <scope>NUCLEOTIDE SEQUENCE</scope>
    <source>
        <strain evidence="2">AP13</strain>
    </source>
</reference>
<accession>A0A8T0MQN1</accession>
<organism evidence="2 3">
    <name type="scientific">Panicum virgatum</name>
    <name type="common">Blackwell switchgrass</name>
    <dbReference type="NCBI Taxonomy" id="38727"/>
    <lineage>
        <taxon>Eukaryota</taxon>
        <taxon>Viridiplantae</taxon>
        <taxon>Streptophyta</taxon>
        <taxon>Embryophyta</taxon>
        <taxon>Tracheophyta</taxon>
        <taxon>Spermatophyta</taxon>
        <taxon>Magnoliopsida</taxon>
        <taxon>Liliopsida</taxon>
        <taxon>Poales</taxon>
        <taxon>Poaceae</taxon>
        <taxon>PACMAD clade</taxon>
        <taxon>Panicoideae</taxon>
        <taxon>Panicodae</taxon>
        <taxon>Paniceae</taxon>
        <taxon>Panicinae</taxon>
        <taxon>Panicum</taxon>
        <taxon>Panicum sect. Hiantes</taxon>
    </lineage>
</organism>
<feature type="region of interest" description="Disordered" evidence="1">
    <location>
        <begin position="38"/>
        <end position="111"/>
    </location>
</feature>
<gene>
    <name evidence="2" type="ORF">PVAP13_9NG244173</name>
</gene>